<organism evidence="2 3">
    <name type="scientific">Ruegeria spongiae</name>
    <dbReference type="NCBI Taxonomy" id="2942209"/>
    <lineage>
        <taxon>Bacteria</taxon>
        <taxon>Pseudomonadati</taxon>
        <taxon>Pseudomonadota</taxon>
        <taxon>Alphaproteobacteria</taxon>
        <taxon>Rhodobacterales</taxon>
        <taxon>Roseobacteraceae</taxon>
        <taxon>Ruegeria</taxon>
    </lineage>
</organism>
<keyword evidence="3" id="KW-1185">Reference proteome</keyword>
<keyword evidence="1" id="KW-0812">Transmembrane</keyword>
<evidence type="ECO:0000313" key="2">
    <source>
        <dbReference type="EMBL" id="MCL6284354.1"/>
    </source>
</evidence>
<reference evidence="2" key="1">
    <citation type="submission" date="2022-05" db="EMBL/GenBank/DDBJ databases">
        <authorList>
            <person name="Park J.-S."/>
        </authorList>
    </citation>
    <scope>NUCLEOTIDE SEQUENCE</scope>
    <source>
        <strain evidence="2">2012CJ41-6</strain>
    </source>
</reference>
<dbReference type="Proteomes" id="UP001203880">
    <property type="component" value="Unassembled WGS sequence"/>
</dbReference>
<dbReference type="RefSeq" id="WP_249710376.1">
    <property type="nucleotide sequence ID" value="NZ_JAMFMB010000015.1"/>
</dbReference>
<dbReference type="EMBL" id="JAMFMB010000015">
    <property type="protein sequence ID" value="MCL6284354.1"/>
    <property type="molecule type" value="Genomic_DNA"/>
</dbReference>
<name>A0ABT0Q3B0_9RHOB</name>
<accession>A0ABT0Q3B0</accession>
<comment type="caution">
    <text evidence="2">The sequence shown here is derived from an EMBL/GenBank/DDBJ whole genome shotgun (WGS) entry which is preliminary data.</text>
</comment>
<feature type="transmembrane region" description="Helical" evidence="1">
    <location>
        <begin position="47"/>
        <end position="68"/>
    </location>
</feature>
<keyword evidence="1" id="KW-0472">Membrane</keyword>
<proteinExistence type="predicted"/>
<sequence length="129" mass="14792">MTTSAISELLFSEDASSLTDEQIGYFRDHPEMLDLIGDRETLGLRNLWRILWIAVFLVSVSKILSVSYGDEFDLFFFNVVSDLVFEMGAALIGSVATVIFIQYRQKQQFQDNMAFRAEVQRRVKALPSR</sequence>
<keyword evidence="1" id="KW-1133">Transmembrane helix</keyword>
<evidence type="ECO:0008006" key="4">
    <source>
        <dbReference type="Google" id="ProtNLM"/>
    </source>
</evidence>
<protein>
    <recommendedName>
        <fullName evidence="4">DUF1003 domain-containing protein</fullName>
    </recommendedName>
</protein>
<gene>
    <name evidence="2" type="ORF">M3P21_12545</name>
</gene>
<evidence type="ECO:0000313" key="3">
    <source>
        <dbReference type="Proteomes" id="UP001203880"/>
    </source>
</evidence>
<evidence type="ECO:0000256" key="1">
    <source>
        <dbReference type="SAM" id="Phobius"/>
    </source>
</evidence>
<feature type="transmembrane region" description="Helical" evidence="1">
    <location>
        <begin position="74"/>
        <end position="101"/>
    </location>
</feature>